<reference evidence="1 2" key="1">
    <citation type="journal article" date="2007" name="Nat. Biotechnol.">
        <title>Complete genome sequence of the myxobacterium Sorangium cellulosum.</title>
        <authorList>
            <person name="Schneiker S."/>
            <person name="Perlova O."/>
            <person name="Kaiser O."/>
            <person name="Gerth K."/>
            <person name="Alici A."/>
            <person name="Altmeyer M.O."/>
            <person name="Bartels D."/>
            <person name="Bekel T."/>
            <person name="Beyer S."/>
            <person name="Bode E."/>
            <person name="Bode H.B."/>
            <person name="Bolten C.J."/>
            <person name="Choudhuri J.V."/>
            <person name="Doss S."/>
            <person name="Elnakady Y.A."/>
            <person name="Frank B."/>
            <person name="Gaigalat L."/>
            <person name="Goesmann A."/>
            <person name="Groeger C."/>
            <person name="Gross F."/>
            <person name="Jelsbak L."/>
            <person name="Jelsbak L."/>
            <person name="Kalinowski J."/>
            <person name="Kegler C."/>
            <person name="Knauber T."/>
            <person name="Konietzny S."/>
            <person name="Kopp M."/>
            <person name="Krause L."/>
            <person name="Krug D."/>
            <person name="Linke B."/>
            <person name="Mahmud T."/>
            <person name="Martinez-Arias R."/>
            <person name="McHardy A.C."/>
            <person name="Merai M."/>
            <person name="Meyer F."/>
            <person name="Mormann S."/>
            <person name="Munoz-Dorado J."/>
            <person name="Perez J."/>
            <person name="Pradella S."/>
            <person name="Rachid S."/>
            <person name="Raddatz G."/>
            <person name="Rosenau F."/>
            <person name="Rueckert C."/>
            <person name="Sasse F."/>
            <person name="Scharfe M."/>
            <person name="Schuster S.C."/>
            <person name="Suen G."/>
            <person name="Treuner-Lange A."/>
            <person name="Velicer G.J."/>
            <person name="Vorholter F.-J."/>
            <person name="Weissman K.J."/>
            <person name="Welch R.D."/>
            <person name="Wenzel S.C."/>
            <person name="Whitworth D.E."/>
            <person name="Wilhelm S."/>
            <person name="Wittmann C."/>
            <person name="Bloecker H."/>
            <person name="Puehler A."/>
            <person name="Mueller R."/>
        </authorList>
    </citation>
    <scope>NUCLEOTIDE SEQUENCE [LARGE SCALE GENOMIC DNA]</scope>
    <source>
        <strain evidence="2">So ce56</strain>
    </source>
</reference>
<gene>
    <name evidence="1" type="ordered locus">sce5651</name>
</gene>
<evidence type="ECO:0000313" key="2">
    <source>
        <dbReference type="Proteomes" id="UP000002139"/>
    </source>
</evidence>
<dbReference type="AlphaFoldDB" id="A9G3Z6"/>
<keyword evidence="2" id="KW-1185">Reference proteome</keyword>
<proteinExistence type="predicted"/>
<dbReference type="EMBL" id="AM746676">
    <property type="protein sequence ID" value="CAN95814.1"/>
    <property type="molecule type" value="Genomic_DNA"/>
</dbReference>
<name>A9G3Z6_SORC5</name>
<dbReference type="KEGG" id="scl:sce5651"/>
<dbReference type="Proteomes" id="UP000002139">
    <property type="component" value="Chromosome"/>
</dbReference>
<dbReference type="BioCyc" id="SCEL448385:SCE_RS29040-MONOMER"/>
<accession>A9G3Z6</accession>
<evidence type="ECO:0000313" key="1">
    <source>
        <dbReference type="EMBL" id="CAN95814.1"/>
    </source>
</evidence>
<sequence length="78" mass="8232">MDSTGTPPDIATQPINKYFCALMNAIGVKAGPDGFPAVGGTNEVTHFGKYDDTRLFADESNPAAIKDPGEFKALRANS</sequence>
<dbReference type="RefSeq" id="WP_012238279.1">
    <property type="nucleotide sequence ID" value="NC_010162.1"/>
</dbReference>
<dbReference type="HOGENOM" id="CLU_2620169_0_0_7"/>
<protein>
    <submittedName>
        <fullName evidence="1">Uncharacterized protein</fullName>
    </submittedName>
</protein>
<organism evidence="1 2">
    <name type="scientific">Sorangium cellulosum (strain So ce56)</name>
    <name type="common">Polyangium cellulosum (strain So ce56)</name>
    <dbReference type="NCBI Taxonomy" id="448385"/>
    <lineage>
        <taxon>Bacteria</taxon>
        <taxon>Pseudomonadati</taxon>
        <taxon>Myxococcota</taxon>
        <taxon>Polyangia</taxon>
        <taxon>Polyangiales</taxon>
        <taxon>Polyangiaceae</taxon>
        <taxon>Sorangium</taxon>
    </lineage>
</organism>